<name>A0A2S5ZYX0_9NOCA</name>
<dbReference type="InterPro" id="IPR036661">
    <property type="entry name" value="Luciferase-like_sf"/>
</dbReference>
<dbReference type="SUPFAM" id="SSF51679">
    <property type="entry name" value="Bacterial luciferase-like"/>
    <property type="match status" value="1"/>
</dbReference>
<accession>A0A2S5ZYX0</accession>
<dbReference type="Proteomes" id="UP000238356">
    <property type="component" value="Unassembled WGS sequence"/>
</dbReference>
<protein>
    <submittedName>
        <fullName evidence="1">Glucose-6-phosphate dehydrogenase (Coenzyme-F420)</fullName>
    </submittedName>
</protein>
<evidence type="ECO:0000313" key="2">
    <source>
        <dbReference type="Proteomes" id="UP000238356"/>
    </source>
</evidence>
<proteinExistence type="predicted"/>
<organism evidence="1 2">
    <name type="scientific">Nocardia nova</name>
    <dbReference type="NCBI Taxonomy" id="37330"/>
    <lineage>
        <taxon>Bacteria</taxon>
        <taxon>Bacillati</taxon>
        <taxon>Actinomycetota</taxon>
        <taxon>Actinomycetes</taxon>
        <taxon>Mycobacteriales</taxon>
        <taxon>Nocardiaceae</taxon>
        <taxon>Nocardia</taxon>
    </lineage>
</organism>
<dbReference type="GO" id="GO:0016705">
    <property type="term" value="F:oxidoreductase activity, acting on paired donors, with incorporation or reduction of molecular oxygen"/>
    <property type="evidence" value="ECO:0007669"/>
    <property type="project" value="InterPro"/>
</dbReference>
<sequence>MDIKLGYKASAEQFGPRELVELGVLVEEHGLDSATVSDHFQPWRHEGGHA</sequence>
<reference evidence="1 2" key="1">
    <citation type="submission" date="2018-02" db="EMBL/GenBank/DDBJ databases">
        <title>8 Nocardia nova and 1 Nocardia cyriacigeorgica strain used for evolution to TMP-SMX.</title>
        <authorList>
            <person name="Mehta H."/>
            <person name="Weng J."/>
            <person name="Shamoo Y."/>
        </authorList>
    </citation>
    <scope>NUCLEOTIDE SEQUENCE [LARGE SCALE GENOMIC DNA]</scope>
    <source>
        <strain evidence="1 2">BAA2227</strain>
    </source>
</reference>
<dbReference type="AlphaFoldDB" id="A0A2S5ZYX0"/>
<dbReference type="Gene3D" id="3.20.20.30">
    <property type="entry name" value="Luciferase-like domain"/>
    <property type="match status" value="1"/>
</dbReference>
<comment type="caution">
    <text evidence="1">The sequence shown here is derived from an EMBL/GenBank/DDBJ whole genome shotgun (WGS) entry which is preliminary data.</text>
</comment>
<dbReference type="EMBL" id="PSZD01000024">
    <property type="protein sequence ID" value="PPJ23454.1"/>
    <property type="molecule type" value="Genomic_DNA"/>
</dbReference>
<keyword evidence="2" id="KW-1185">Reference proteome</keyword>
<evidence type="ECO:0000313" key="1">
    <source>
        <dbReference type="EMBL" id="PPJ23454.1"/>
    </source>
</evidence>
<feature type="non-terminal residue" evidence="1">
    <location>
        <position position="50"/>
    </location>
</feature>
<gene>
    <name evidence="1" type="ORF">C5F51_28920</name>
</gene>